<dbReference type="Pfam" id="PF13668">
    <property type="entry name" value="Ferritin_2"/>
    <property type="match status" value="1"/>
</dbReference>
<evidence type="ECO:0000256" key="1">
    <source>
        <dbReference type="SAM" id="MobiDB-lite"/>
    </source>
</evidence>
<feature type="compositionally biased region" description="Basic and acidic residues" evidence="1">
    <location>
        <begin position="29"/>
        <end position="47"/>
    </location>
</feature>
<keyword evidence="2" id="KW-0732">Signal</keyword>
<evidence type="ECO:0000256" key="2">
    <source>
        <dbReference type="SAM" id="SignalP"/>
    </source>
</evidence>
<dbReference type="Proteomes" id="UP001280581">
    <property type="component" value="Unassembled WGS sequence"/>
</dbReference>
<evidence type="ECO:0000313" key="3">
    <source>
        <dbReference type="EMBL" id="KAK3208953.1"/>
    </source>
</evidence>
<name>A0AAN6RG89_9PLEO</name>
<accession>A0AAN6RG89</accession>
<protein>
    <recommendedName>
        <fullName evidence="5">Sexual development protein</fullName>
    </recommendedName>
</protein>
<feature type="chain" id="PRO_5043029409" description="Sexual development protein" evidence="2">
    <location>
        <begin position="19"/>
        <end position="382"/>
    </location>
</feature>
<comment type="caution">
    <text evidence="3">The sequence shown here is derived from an EMBL/GenBank/DDBJ whole genome shotgun (WGS) entry which is preliminary data.</text>
</comment>
<evidence type="ECO:0008006" key="5">
    <source>
        <dbReference type="Google" id="ProtNLM"/>
    </source>
</evidence>
<dbReference type="EMBL" id="WVTA01000006">
    <property type="protein sequence ID" value="KAK3208953.1"/>
    <property type="molecule type" value="Genomic_DNA"/>
</dbReference>
<evidence type="ECO:0000313" key="4">
    <source>
        <dbReference type="Proteomes" id="UP001280581"/>
    </source>
</evidence>
<sequence length="382" mass="41106">MHFTLLYSTAALATLAFAGPIGGRGENSSPHEGDDHDDGYHSDKGHHGRENFTDFSPFLPDGFPNPSPAQIIKIQERAHGTLPNSPLPTGLSNDSITSFQLIALNEVAEVAFFYELVQNISNNVEGYKLGEGRDRILENLNIILGVEELHALGANAILQANGADPIQPCKYNFPVSDYKSAIGLAATVTDLVVGTLQDVADIFAQNTENGAVRLLSSVIGDESQQEGLFRIVQKKATPAQPFVTTSTRDFAFTALQGFIVPGSCLAVEKIALQTFNPLNVLTPDIKPKTQELEFSFSLEGVDVDVDSLSLVLVNALNKPIVEQLEDVKVDGETVIFTAKFPFDEFLLHGLTIAAVTNEAQSFPDAIAVANQTVFGPGLIEVN</sequence>
<feature type="region of interest" description="Disordered" evidence="1">
    <location>
        <begin position="23"/>
        <end position="47"/>
    </location>
</feature>
<reference evidence="3 4" key="1">
    <citation type="submission" date="2021-02" db="EMBL/GenBank/DDBJ databases">
        <title>Genome assembly of Pseudopithomyces chartarum.</title>
        <authorList>
            <person name="Jauregui R."/>
            <person name="Singh J."/>
            <person name="Voisey C."/>
        </authorList>
    </citation>
    <scope>NUCLEOTIDE SEQUENCE [LARGE SCALE GENOMIC DNA]</scope>
    <source>
        <strain evidence="3 4">AGR01</strain>
    </source>
</reference>
<gene>
    <name evidence="3" type="ORF">GRF29_69g249557</name>
</gene>
<dbReference type="AlphaFoldDB" id="A0AAN6RG89"/>
<keyword evidence="4" id="KW-1185">Reference proteome</keyword>
<proteinExistence type="predicted"/>
<organism evidence="3 4">
    <name type="scientific">Pseudopithomyces chartarum</name>
    <dbReference type="NCBI Taxonomy" id="1892770"/>
    <lineage>
        <taxon>Eukaryota</taxon>
        <taxon>Fungi</taxon>
        <taxon>Dikarya</taxon>
        <taxon>Ascomycota</taxon>
        <taxon>Pezizomycotina</taxon>
        <taxon>Dothideomycetes</taxon>
        <taxon>Pleosporomycetidae</taxon>
        <taxon>Pleosporales</taxon>
        <taxon>Massarineae</taxon>
        <taxon>Didymosphaeriaceae</taxon>
        <taxon>Pseudopithomyces</taxon>
    </lineage>
</organism>
<feature type="signal peptide" evidence="2">
    <location>
        <begin position="1"/>
        <end position="18"/>
    </location>
</feature>